<dbReference type="InterPro" id="IPR044666">
    <property type="entry name" value="Cyclophilin_A-like"/>
</dbReference>
<comment type="subcellular location">
    <subcellularLocation>
        <location evidence="1">Nucleus</location>
    </subcellularLocation>
</comment>
<dbReference type="EC" id="5.2.1.8" evidence="5"/>
<evidence type="ECO:0000256" key="3">
    <source>
        <dbReference type="SAM" id="MobiDB-lite"/>
    </source>
</evidence>
<evidence type="ECO:0000259" key="4">
    <source>
        <dbReference type="PROSITE" id="PS50072"/>
    </source>
</evidence>
<keyword evidence="6" id="KW-1185">Reference proteome</keyword>
<evidence type="ECO:0000256" key="1">
    <source>
        <dbReference type="ARBA" id="ARBA00004123"/>
    </source>
</evidence>
<keyword evidence="5" id="KW-0413">Isomerase</keyword>
<evidence type="ECO:0000313" key="6">
    <source>
        <dbReference type="Proteomes" id="UP000030680"/>
    </source>
</evidence>
<dbReference type="eggNOG" id="KOG0885">
    <property type="taxonomic scope" value="Eukaryota"/>
</dbReference>
<accession>M2VUY3</accession>
<dbReference type="RefSeq" id="XP_005703536.1">
    <property type="nucleotide sequence ID" value="XM_005703479.1"/>
</dbReference>
<dbReference type="PANTHER" id="PTHR45625">
    <property type="entry name" value="PEPTIDYL-PROLYL CIS-TRANS ISOMERASE-RELATED"/>
    <property type="match status" value="1"/>
</dbReference>
<feature type="compositionally biased region" description="Basic and acidic residues" evidence="3">
    <location>
        <begin position="240"/>
        <end position="258"/>
    </location>
</feature>
<dbReference type="OrthoDB" id="2932at2759"/>
<dbReference type="GO" id="GO:0003755">
    <property type="term" value="F:peptidyl-prolyl cis-trans isomerase activity"/>
    <property type="evidence" value="ECO:0007669"/>
    <property type="project" value="UniProtKB-EC"/>
</dbReference>
<dbReference type="Gramene" id="EME27016">
    <property type="protein sequence ID" value="EME27016"/>
    <property type="gene ID" value="Gasu_53560"/>
</dbReference>
<dbReference type="PANTHER" id="PTHR45625:SF6">
    <property type="entry name" value="SPLICEOSOME-ASSOCIATED PROTEIN CWC27 HOMOLOG"/>
    <property type="match status" value="1"/>
</dbReference>
<dbReference type="Gene3D" id="2.40.100.10">
    <property type="entry name" value="Cyclophilin-like"/>
    <property type="match status" value="1"/>
</dbReference>
<evidence type="ECO:0000313" key="5">
    <source>
        <dbReference type="EMBL" id="EME27016.1"/>
    </source>
</evidence>
<dbReference type="InterPro" id="IPR029000">
    <property type="entry name" value="Cyclophilin-like_dom_sf"/>
</dbReference>
<evidence type="ECO:0000256" key="2">
    <source>
        <dbReference type="ARBA" id="ARBA00023242"/>
    </source>
</evidence>
<dbReference type="STRING" id="130081.M2VUY3"/>
<dbReference type="EMBL" id="KB454538">
    <property type="protein sequence ID" value="EME27016.1"/>
    <property type="molecule type" value="Genomic_DNA"/>
</dbReference>
<feature type="region of interest" description="Disordered" evidence="3">
    <location>
        <begin position="381"/>
        <end position="415"/>
    </location>
</feature>
<dbReference type="InterPro" id="IPR002130">
    <property type="entry name" value="Cyclophilin-type_PPIase_dom"/>
</dbReference>
<dbReference type="Pfam" id="PF00160">
    <property type="entry name" value="Pro_isomerase"/>
    <property type="match status" value="1"/>
</dbReference>
<feature type="region of interest" description="Disordered" evidence="3">
    <location>
        <begin position="238"/>
        <end position="270"/>
    </location>
</feature>
<feature type="domain" description="PPIase cyclophilin-type" evidence="4">
    <location>
        <begin position="19"/>
        <end position="167"/>
    </location>
</feature>
<proteinExistence type="predicted"/>
<dbReference type="GeneID" id="17085956"/>
<protein>
    <submittedName>
        <fullName evidence="5">Peptidyl-prolyl cis-trans isomerase B (Cyclophilin B)</fullName>
        <ecNumber evidence="5">5.2.1.8</ecNumber>
    </submittedName>
</protein>
<dbReference type="Proteomes" id="UP000030680">
    <property type="component" value="Unassembled WGS sequence"/>
</dbReference>
<dbReference type="KEGG" id="gsl:Gasu_53560"/>
<dbReference type="PRINTS" id="PR00153">
    <property type="entry name" value="CSAPPISMRASE"/>
</dbReference>
<organism evidence="5 6">
    <name type="scientific">Galdieria sulphuraria</name>
    <name type="common">Red alga</name>
    <dbReference type="NCBI Taxonomy" id="130081"/>
    <lineage>
        <taxon>Eukaryota</taxon>
        <taxon>Rhodophyta</taxon>
        <taxon>Bangiophyceae</taxon>
        <taxon>Galdieriales</taxon>
        <taxon>Galdieriaceae</taxon>
        <taxon>Galdieria</taxon>
    </lineage>
</organism>
<reference evidence="6" key="1">
    <citation type="journal article" date="2013" name="Science">
        <title>Gene transfer from bacteria and archaea facilitated evolution of an extremophilic eukaryote.</title>
        <authorList>
            <person name="Schonknecht G."/>
            <person name="Chen W.H."/>
            <person name="Ternes C.M."/>
            <person name="Barbier G.G."/>
            <person name="Shrestha R.P."/>
            <person name="Stanke M."/>
            <person name="Brautigam A."/>
            <person name="Baker B.J."/>
            <person name="Banfield J.F."/>
            <person name="Garavito R.M."/>
            <person name="Carr K."/>
            <person name="Wilkerson C."/>
            <person name="Rensing S.A."/>
            <person name="Gagneul D."/>
            <person name="Dickenson N.E."/>
            <person name="Oesterhelt C."/>
            <person name="Lercher M.J."/>
            <person name="Weber A.P."/>
        </authorList>
    </citation>
    <scope>NUCLEOTIDE SEQUENCE [LARGE SCALE GENOMIC DNA]</scope>
    <source>
        <strain evidence="6">074W</strain>
    </source>
</reference>
<dbReference type="SUPFAM" id="SSF50891">
    <property type="entry name" value="Cyclophilin-like"/>
    <property type="match status" value="1"/>
</dbReference>
<dbReference type="PROSITE" id="PS50072">
    <property type="entry name" value="CSA_PPIASE_2"/>
    <property type="match status" value="1"/>
</dbReference>
<dbReference type="AlphaFoldDB" id="M2VUY3"/>
<keyword evidence="2" id="KW-0539">Nucleus</keyword>
<dbReference type="OMA" id="AVIHEYE"/>
<gene>
    <name evidence="5" type="ORF">Gasu_53560</name>
</gene>
<name>M2VUY3_GALSU</name>
<dbReference type="GO" id="GO:0071013">
    <property type="term" value="C:catalytic step 2 spliceosome"/>
    <property type="evidence" value="ECO:0007669"/>
    <property type="project" value="TreeGrafter"/>
</dbReference>
<sequence length="415" mass="47693">MSFIYVAEPPTCGKVVLKTTVGDIEIELWTKEAPKACKNFIQLSLSGYYDGCPFHRIAKGFLVQTGDPTGTGTGGQSIYGAPFPNEIHSRLKFRHRGMVAMACDEPNQNNSQFFITLDRCDWLNGQHTIFGKVVGNTIFNVLRIADWSPVDEHERPQEPVYINSTLVLFNPYEDIVLSPTKVEKKQSDVKPQRLQKVAKRKSNLLSFDNNEEQETFLEKPSLVHPKVEIANVPAAVESSLNEKKSPKAMSTKEQHVENIEQSEQTEQHQETQVDYSQTAVIHEYEQLKQKWKQQKNKTMVVSLDSQQKDEEKVIQDAPFMSPVEARRLKYATKRRNANLGNRQEETLKRLQQFRANLRRPTLQSNAEKEDKGWLLHRLQFPQNTKEKDETDHSNDYEVFDPLQGKRGENANIHRS</sequence>
<feature type="compositionally biased region" description="Basic and acidic residues" evidence="3">
    <location>
        <begin position="384"/>
        <end position="395"/>
    </location>
</feature>